<evidence type="ECO:0000313" key="3">
    <source>
        <dbReference type="Proteomes" id="UP000242246"/>
    </source>
</evidence>
<organism evidence="2 3">
    <name type="scientific">Pseudolactococcus plantarum</name>
    <dbReference type="NCBI Taxonomy" id="1365"/>
    <lineage>
        <taxon>Bacteria</taxon>
        <taxon>Bacillati</taxon>
        <taxon>Bacillota</taxon>
        <taxon>Bacilli</taxon>
        <taxon>Lactobacillales</taxon>
        <taxon>Streptococcaceae</taxon>
        <taxon>Pseudolactococcus</taxon>
    </lineage>
</organism>
<dbReference type="RefSeq" id="WP_068162626.1">
    <property type="nucleotide sequence ID" value="NZ_JXJX01000002.1"/>
</dbReference>
<sequence length="224" mass="25285">MTILVAYLTQNNHALLPVVGAGLCSLLLGIVFVIFLPMLIENYYQNHWGMCIAYTSVGSVYILVETIVAATIITTFFIDFKGLIAISIFIFGSLIFLIGNIYLHFYVIRRVVRMVKLQKNKVSQTAVDFLEEKPFGGILILFTSYTILLLILACWLGAGFGDYKIHNILLLRIFGITILFVLPTLSVIFGLKYPRKIFVSKLQKIIDSHNEAIKDKQKTKKKNG</sequence>
<feature type="transmembrane region" description="Helical" evidence="1">
    <location>
        <begin position="84"/>
        <end position="108"/>
    </location>
</feature>
<keyword evidence="1" id="KW-0472">Membrane</keyword>
<keyword evidence="1" id="KW-1133">Transmembrane helix</keyword>
<evidence type="ECO:0000313" key="2">
    <source>
        <dbReference type="EMBL" id="PCS08012.1"/>
    </source>
</evidence>
<reference evidence="2 3" key="1">
    <citation type="submission" date="2014-12" db="EMBL/GenBank/DDBJ databases">
        <title>Draft genome sequences of 10 type strains of Lactococcus.</title>
        <authorList>
            <person name="Sun Z."/>
            <person name="Zhong Z."/>
            <person name="Liu W."/>
            <person name="Zhang W."/>
            <person name="Zhang H."/>
        </authorList>
    </citation>
    <scope>NUCLEOTIDE SEQUENCE [LARGE SCALE GENOMIC DNA]</scope>
    <source>
        <strain evidence="2 3">DSM 20686</strain>
    </source>
</reference>
<dbReference type="STRING" id="1348632.GCA_001591745_01052"/>
<evidence type="ECO:0000256" key="1">
    <source>
        <dbReference type="SAM" id="Phobius"/>
    </source>
</evidence>
<feature type="transmembrane region" description="Helical" evidence="1">
    <location>
        <begin position="14"/>
        <end position="40"/>
    </location>
</feature>
<accession>A0A2A5S3I5</accession>
<dbReference type="Proteomes" id="UP000242246">
    <property type="component" value="Unassembled WGS sequence"/>
</dbReference>
<gene>
    <name evidence="2" type="ORF">RU87_GL000749</name>
</gene>
<feature type="transmembrane region" description="Helical" evidence="1">
    <location>
        <begin position="52"/>
        <end position="78"/>
    </location>
</feature>
<keyword evidence="3" id="KW-1185">Reference proteome</keyword>
<comment type="caution">
    <text evidence="2">The sequence shown here is derived from an EMBL/GenBank/DDBJ whole genome shotgun (WGS) entry which is preliminary data.</text>
</comment>
<dbReference type="EMBL" id="JXJX01000002">
    <property type="protein sequence ID" value="PCS08012.1"/>
    <property type="molecule type" value="Genomic_DNA"/>
</dbReference>
<name>A0A2A5S3I5_9LACT</name>
<keyword evidence="1" id="KW-0812">Transmembrane</keyword>
<proteinExistence type="predicted"/>
<dbReference type="AlphaFoldDB" id="A0A2A5S3I5"/>
<protein>
    <submittedName>
        <fullName evidence="2">Uncharacterized protein</fullName>
    </submittedName>
</protein>
<feature type="transmembrane region" description="Helical" evidence="1">
    <location>
        <begin position="170"/>
        <end position="191"/>
    </location>
</feature>
<feature type="transmembrane region" description="Helical" evidence="1">
    <location>
        <begin position="138"/>
        <end position="158"/>
    </location>
</feature>